<dbReference type="Gene3D" id="3.40.50.300">
    <property type="entry name" value="P-loop containing nucleotide triphosphate hydrolases"/>
    <property type="match status" value="1"/>
</dbReference>
<comment type="similarity">
    <text evidence="1">Belongs to the AAA ATPase family.</text>
</comment>
<dbReference type="SMART" id="SM00382">
    <property type="entry name" value="AAA"/>
    <property type="match status" value="1"/>
</dbReference>
<dbReference type="EMBL" id="UIDG01000044">
    <property type="protein sequence ID" value="SUS04648.1"/>
    <property type="molecule type" value="Genomic_DNA"/>
</dbReference>
<dbReference type="GO" id="GO:0016887">
    <property type="term" value="F:ATP hydrolysis activity"/>
    <property type="evidence" value="ECO:0007669"/>
    <property type="project" value="InterPro"/>
</dbReference>
<accession>A0A380TA55</accession>
<dbReference type="InterPro" id="IPR027417">
    <property type="entry name" value="P-loop_NTPase"/>
</dbReference>
<evidence type="ECO:0000256" key="2">
    <source>
        <dbReference type="ARBA" id="ARBA00022741"/>
    </source>
</evidence>
<dbReference type="AlphaFoldDB" id="A0A380TA55"/>
<evidence type="ECO:0000313" key="5">
    <source>
        <dbReference type="EMBL" id="SUS04648.1"/>
    </source>
</evidence>
<evidence type="ECO:0000256" key="3">
    <source>
        <dbReference type="ARBA" id="ARBA00022840"/>
    </source>
</evidence>
<keyword evidence="2" id="KW-0547">Nucleotide-binding</keyword>
<proteinExistence type="inferred from homology"/>
<protein>
    <submittedName>
        <fullName evidence="5">ATPase</fullName>
    </submittedName>
</protein>
<keyword evidence="3" id="KW-0067">ATP-binding</keyword>
<dbReference type="InterPro" id="IPR050221">
    <property type="entry name" value="26S_Proteasome_ATPase"/>
</dbReference>
<evidence type="ECO:0000256" key="1">
    <source>
        <dbReference type="ARBA" id="ARBA00006914"/>
    </source>
</evidence>
<dbReference type="Pfam" id="PF00004">
    <property type="entry name" value="AAA"/>
    <property type="match status" value="1"/>
</dbReference>
<feature type="domain" description="AAA+ ATPase" evidence="4">
    <location>
        <begin position="117"/>
        <end position="249"/>
    </location>
</feature>
<dbReference type="Gene3D" id="1.10.8.60">
    <property type="match status" value="1"/>
</dbReference>
<name>A0A380TA55_9ZZZZ</name>
<dbReference type="CDD" id="cd19481">
    <property type="entry name" value="RecA-like_protease"/>
    <property type="match status" value="1"/>
</dbReference>
<dbReference type="GO" id="GO:0005524">
    <property type="term" value="F:ATP binding"/>
    <property type="evidence" value="ECO:0007669"/>
    <property type="project" value="UniProtKB-KW"/>
</dbReference>
<reference evidence="5" key="1">
    <citation type="submission" date="2018-07" db="EMBL/GenBank/DDBJ databases">
        <authorList>
            <person name="Quirk P.G."/>
            <person name="Krulwich T.A."/>
        </authorList>
    </citation>
    <scope>NUCLEOTIDE SEQUENCE</scope>
</reference>
<dbReference type="SUPFAM" id="SSF52540">
    <property type="entry name" value="P-loop containing nucleoside triphosphate hydrolases"/>
    <property type="match status" value="1"/>
</dbReference>
<dbReference type="PANTHER" id="PTHR23073">
    <property type="entry name" value="26S PROTEASOME REGULATORY SUBUNIT"/>
    <property type="match status" value="1"/>
</dbReference>
<dbReference type="InterPro" id="IPR003593">
    <property type="entry name" value="AAA+_ATPase"/>
</dbReference>
<organism evidence="5">
    <name type="scientific">metagenome</name>
    <dbReference type="NCBI Taxonomy" id="256318"/>
    <lineage>
        <taxon>unclassified sequences</taxon>
        <taxon>metagenomes</taxon>
    </lineage>
</organism>
<evidence type="ECO:0000259" key="4">
    <source>
        <dbReference type="SMART" id="SM00382"/>
    </source>
</evidence>
<sequence>MPFDPKNVIELTDAALAADYTRVRRAASAIVRELAKAGDEKAAKELRSLVRKRGVPLKASGYVESLPVDAKSRLPLLEEQSWPDVPVFLNAEANRIFHDFLRDVQHVDELCAKGLASRLGLLLSGPPGTGKTLLAAHVAAQLARPFYVVRLDSVISSLLGDTAKNIRSVFDFVPSRDAVLLIDEMDAVAKLRDDRHELGELKRVVNTVIQSLDNLDSHAVVIAATNHPHLLDPAIWRRFPYKIELGLPDVDVRKDLWRHFLFEDRDEAKISNELAAISEGLSGADIEAIGLTARRNALLDNRPLDIASVVSAVLHSSSDKSALPRRDALDADHKKHIAQSLKEHFGLSGADIARLLGVTRQSVYGYLKQEAEAHDGG</sequence>
<gene>
    <name evidence="5" type="ORF">DF3PB_1380003</name>
</gene>
<dbReference type="InterPro" id="IPR003959">
    <property type="entry name" value="ATPase_AAA_core"/>
</dbReference>